<dbReference type="NCBIfam" id="NF009727">
    <property type="entry name" value="PRK13254.1-1"/>
    <property type="match status" value="1"/>
</dbReference>
<keyword evidence="14" id="KW-1185">Reference proteome</keyword>
<comment type="similarity">
    <text evidence="10">Belongs to the CcmE/CycJ family.</text>
</comment>
<evidence type="ECO:0000256" key="8">
    <source>
        <dbReference type="ARBA" id="ARBA00023004"/>
    </source>
</evidence>
<feature type="topological domain" description="Cytoplasmic" evidence="10">
    <location>
        <begin position="1"/>
        <end position="12"/>
    </location>
</feature>
<feature type="binding site" description="axial binding residue" evidence="10 11">
    <location>
        <position position="133"/>
    </location>
    <ligand>
        <name>heme</name>
        <dbReference type="ChEBI" id="CHEBI:30413"/>
    </ligand>
    <ligandPart>
        <name>Fe</name>
        <dbReference type="ChEBI" id="CHEBI:18248"/>
    </ligandPart>
</feature>
<evidence type="ECO:0000256" key="4">
    <source>
        <dbReference type="ARBA" id="ARBA00022723"/>
    </source>
</evidence>
<keyword evidence="2 10" id="KW-0349">Heme</keyword>
<dbReference type="AlphaFoldDB" id="A0AAE9XQE2"/>
<dbReference type="SUPFAM" id="SSF82093">
    <property type="entry name" value="Heme chaperone CcmE"/>
    <property type="match status" value="1"/>
</dbReference>
<dbReference type="PANTHER" id="PTHR34128:SF2">
    <property type="entry name" value="CYTOCHROME C-TYPE BIOGENESIS PROTEIN CCME HOMOLOG, MITOCHONDRIAL"/>
    <property type="match status" value="1"/>
</dbReference>
<evidence type="ECO:0000313" key="13">
    <source>
        <dbReference type="EMBL" id="WCL54461.1"/>
    </source>
</evidence>
<feature type="topological domain" description="Extracellular" evidence="10">
    <location>
        <begin position="34"/>
        <end position="161"/>
    </location>
</feature>
<dbReference type="Pfam" id="PF03100">
    <property type="entry name" value="CcmE"/>
    <property type="match status" value="1"/>
</dbReference>
<keyword evidence="7 10" id="KW-1133">Transmembrane helix</keyword>
<dbReference type="GO" id="GO:0017004">
    <property type="term" value="P:cytochrome complex assembly"/>
    <property type="evidence" value="ECO:0007669"/>
    <property type="project" value="UniProtKB-KW"/>
</dbReference>
<comment type="function">
    <text evidence="10">Heme chaperone required for the biogenesis of c-type cytochromes. Transiently binds heme delivered by CcmC and transfers the heme to apo-cytochromes in a process facilitated by CcmF and CcmH.</text>
</comment>
<organism evidence="13 14">
    <name type="scientific">Gimibacter soli</name>
    <dbReference type="NCBI Taxonomy" id="3024400"/>
    <lineage>
        <taxon>Bacteria</taxon>
        <taxon>Pseudomonadati</taxon>
        <taxon>Pseudomonadota</taxon>
        <taxon>Alphaproteobacteria</taxon>
        <taxon>Kordiimonadales</taxon>
        <taxon>Temperatibacteraceae</taxon>
        <taxon>Gimibacter</taxon>
    </lineage>
</organism>
<keyword evidence="6 10" id="KW-0735">Signal-anchor</keyword>
<keyword evidence="9 10" id="KW-0472">Membrane</keyword>
<evidence type="ECO:0000256" key="12">
    <source>
        <dbReference type="SAM" id="Phobius"/>
    </source>
</evidence>
<dbReference type="GO" id="GO:0020037">
    <property type="term" value="F:heme binding"/>
    <property type="evidence" value="ECO:0007669"/>
    <property type="project" value="InterPro"/>
</dbReference>
<keyword evidence="3 10" id="KW-0812">Transmembrane</keyword>
<dbReference type="GO" id="GO:0005886">
    <property type="term" value="C:plasma membrane"/>
    <property type="evidence" value="ECO:0007669"/>
    <property type="project" value="UniProtKB-SubCell"/>
</dbReference>
<keyword evidence="10" id="KW-1003">Cell membrane</keyword>
<feature type="transmembrane region" description="Helical" evidence="12">
    <location>
        <begin position="12"/>
        <end position="34"/>
    </location>
</feature>
<evidence type="ECO:0000256" key="1">
    <source>
        <dbReference type="ARBA" id="ARBA00004370"/>
    </source>
</evidence>
<dbReference type="GO" id="GO:0046872">
    <property type="term" value="F:metal ion binding"/>
    <property type="evidence" value="ECO:0007669"/>
    <property type="project" value="UniProtKB-KW"/>
</dbReference>
<feature type="binding site" description="covalent" evidence="10 11">
    <location>
        <position position="129"/>
    </location>
    <ligand>
        <name>heme</name>
        <dbReference type="ChEBI" id="CHEBI:30413"/>
    </ligand>
</feature>
<dbReference type="NCBIfam" id="NF009731">
    <property type="entry name" value="PRK13254.1-5"/>
    <property type="match status" value="1"/>
</dbReference>
<sequence>MAKGLTTRKSQRLVVLTAGLVTLGLATGLVLYALGSNSLSLFVQPSDIAEHDVKPGDRLKLGGLVATGSFHRGDDGVTNLFTVTDCVADVKVSFRGILPDLFREGQGVVTEGTFDTAGLFVADTVLAKHDENYAPPGTMPKNAAACTHPEGVATAAETVGR</sequence>
<evidence type="ECO:0000256" key="3">
    <source>
        <dbReference type="ARBA" id="ARBA00022692"/>
    </source>
</evidence>
<keyword evidence="4 10" id="KW-0479">Metal-binding</keyword>
<evidence type="ECO:0000256" key="7">
    <source>
        <dbReference type="ARBA" id="ARBA00022989"/>
    </source>
</evidence>
<evidence type="ECO:0000256" key="11">
    <source>
        <dbReference type="PIRSR" id="PIRSR604329-50"/>
    </source>
</evidence>
<evidence type="ECO:0000313" key="14">
    <source>
        <dbReference type="Proteomes" id="UP001217500"/>
    </source>
</evidence>
<evidence type="ECO:0000256" key="2">
    <source>
        <dbReference type="ARBA" id="ARBA00022617"/>
    </source>
</evidence>
<name>A0AAE9XQE2_9PROT</name>
<protein>
    <recommendedName>
        <fullName evidence="10">Cytochrome c-type biogenesis protein CcmE</fullName>
    </recommendedName>
    <alternativeName>
        <fullName evidence="10">Cytochrome c maturation protein E</fullName>
    </alternativeName>
    <alternativeName>
        <fullName evidence="10">Heme chaperone CcmE</fullName>
    </alternativeName>
</protein>
<dbReference type="RefSeq" id="WP_289504180.1">
    <property type="nucleotide sequence ID" value="NZ_CP116805.1"/>
</dbReference>
<dbReference type="GO" id="GO:0017003">
    <property type="term" value="P:protein-heme linkage"/>
    <property type="evidence" value="ECO:0007669"/>
    <property type="project" value="UniProtKB-UniRule"/>
</dbReference>
<dbReference type="EMBL" id="CP116805">
    <property type="protein sequence ID" value="WCL54461.1"/>
    <property type="molecule type" value="Genomic_DNA"/>
</dbReference>
<accession>A0AAE9XQE2</accession>
<dbReference type="KEGG" id="gso:PH603_01645"/>
<dbReference type="Gene3D" id="2.40.50.140">
    <property type="entry name" value="Nucleic acid-binding proteins"/>
    <property type="match status" value="1"/>
</dbReference>
<evidence type="ECO:0000256" key="9">
    <source>
        <dbReference type="ARBA" id="ARBA00023136"/>
    </source>
</evidence>
<reference evidence="13" key="1">
    <citation type="submission" date="2023-01" db="EMBL/GenBank/DDBJ databases">
        <title>The genome sequence of Kordiimonadaceae bacterium 6D33.</title>
        <authorList>
            <person name="Liu Y."/>
        </authorList>
    </citation>
    <scope>NUCLEOTIDE SEQUENCE</scope>
    <source>
        <strain evidence="13">6D33</strain>
    </source>
</reference>
<dbReference type="InterPro" id="IPR004329">
    <property type="entry name" value="CcmE"/>
</dbReference>
<dbReference type="HAMAP" id="MF_01959">
    <property type="entry name" value="CcmE"/>
    <property type="match status" value="1"/>
</dbReference>
<evidence type="ECO:0000256" key="5">
    <source>
        <dbReference type="ARBA" id="ARBA00022748"/>
    </source>
</evidence>
<evidence type="ECO:0000256" key="6">
    <source>
        <dbReference type="ARBA" id="ARBA00022968"/>
    </source>
</evidence>
<dbReference type="InterPro" id="IPR036127">
    <property type="entry name" value="CcmE-like_sf"/>
</dbReference>
<keyword evidence="8 10" id="KW-0408">Iron</keyword>
<comment type="subcellular location">
    <subcellularLocation>
        <location evidence="10">Cell membrane</location>
        <topology evidence="10">Single-pass type II membrane protein</topology>
    </subcellularLocation>
    <subcellularLocation>
        <location evidence="1">Membrane</location>
    </subcellularLocation>
</comment>
<evidence type="ECO:0000256" key="10">
    <source>
        <dbReference type="HAMAP-Rule" id="MF_01959"/>
    </source>
</evidence>
<dbReference type="InterPro" id="IPR012340">
    <property type="entry name" value="NA-bd_OB-fold"/>
</dbReference>
<keyword evidence="5 10" id="KW-0201">Cytochrome c-type biogenesis</keyword>
<dbReference type="PANTHER" id="PTHR34128">
    <property type="entry name" value="CYTOCHROME C-TYPE BIOGENESIS PROTEIN CCME HOMOLOG, MITOCHONDRIAL"/>
    <property type="match status" value="1"/>
</dbReference>
<gene>
    <name evidence="10 13" type="primary">ccmE</name>
    <name evidence="10" type="synonym">cycJ</name>
    <name evidence="13" type="ORF">PH603_01645</name>
</gene>
<proteinExistence type="inferred from homology"/>
<dbReference type="Proteomes" id="UP001217500">
    <property type="component" value="Chromosome"/>
</dbReference>